<keyword evidence="1" id="KW-0256">Endoplasmic reticulum</keyword>
<protein>
    <recommendedName>
        <fullName evidence="6">CCHC-type domain-containing protein</fullName>
    </recommendedName>
</protein>
<evidence type="ECO:0000313" key="3">
    <source>
        <dbReference type="EMBL" id="KAA1079924.1"/>
    </source>
</evidence>
<dbReference type="EMBL" id="VSWC01000196">
    <property type="protein sequence ID" value="KAA1065505.1"/>
    <property type="molecule type" value="Genomic_DNA"/>
</dbReference>
<evidence type="ECO:0008006" key="6">
    <source>
        <dbReference type="Google" id="ProtNLM"/>
    </source>
</evidence>
<name>A0A5B0MUW1_PUCGR</name>
<sequence length="291" mass="32846">MSKNDSVSETVTQTTRFLLTSSNYTIWVLPMSAKLEDIGIRTYVTGVLKTDEKTSADELAQIEKLNVKAYSMIIQNLDSENLALVSTTLPPSDHFDGKALWSLLRRKYAGSDLAARSVALDVFLDLEYEDVSTFCNSIRLANQKLLLAGIMLDDQVKMMIMLRKLPREDFRSFRDIVAMGFSTESFEAIVKRLESYSVTNKISKDNKKSSIEPRMTLHTLAQPSSQPSDPTPSVSPVCVHCKKTGHRPTNCWVKYPEKAPKSPHSSHYTHYIHASGELRPIDEHCPQEVRF</sequence>
<dbReference type="GO" id="GO:0032865">
    <property type="term" value="C:ERMES complex"/>
    <property type="evidence" value="ECO:0007669"/>
    <property type="project" value="InterPro"/>
</dbReference>
<dbReference type="Proteomes" id="UP000324748">
    <property type="component" value="Unassembled WGS sequence"/>
</dbReference>
<dbReference type="OrthoDB" id="2505270at2759"/>
<dbReference type="PANTHER" id="PTHR28204">
    <property type="entry name" value="MITOCHONDRIAL DISTRIBUTION AND MORPHOLOGY PROTEIN 12"/>
    <property type="match status" value="1"/>
</dbReference>
<reference evidence="4 5" key="1">
    <citation type="submission" date="2019-05" db="EMBL/GenBank/DDBJ databases">
        <title>Emergence of the Ug99 lineage of the wheat stem rust pathogen through somatic hybridization.</title>
        <authorList>
            <person name="Li F."/>
            <person name="Upadhyaya N.M."/>
            <person name="Sperschneider J."/>
            <person name="Matny O."/>
            <person name="Nguyen-Phuc H."/>
            <person name="Mago R."/>
            <person name="Raley C."/>
            <person name="Miller M.E."/>
            <person name="Silverstein K.A.T."/>
            <person name="Henningsen E."/>
            <person name="Hirsch C.D."/>
            <person name="Visser B."/>
            <person name="Pretorius Z.A."/>
            <person name="Steffenson B.J."/>
            <person name="Schwessinger B."/>
            <person name="Dodds P.N."/>
            <person name="Figueroa M."/>
        </authorList>
    </citation>
    <scope>NUCLEOTIDE SEQUENCE [LARGE SCALE GENOMIC DNA]</scope>
    <source>
        <strain evidence="2">21-0</strain>
        <strain evidence="3 5">Ug99</strain>
    </source>
</reference>
<dbReference type="AlphaFoldDB" id="A0A5B0MUW1"/>
<dbReference type="Pfam" id="PF14223">
    <property type="entry name" value="Retrotran_gag_2"/>
    <property type="match status" value="1"/>
</dbReference>
<gene>
    <name evidence="2" type="ORF">PGT21_050334</name>
    <name evidence="3" type="ORF">PGTUg99_050069</name>
</gene>
<comment type="caution">
    <text evidence="3">The sequence shown here is derived from an EMBL/GenBank/DDBJ whole genome shotgun (WGS) entry which is preliminary data.</text>
</comment>
<dbReference type="GO" id="GO:1990456">
    <property type="term" value="P:mitochondrion-endoplasmic reticulum membrane tethering"/>
    <property type="evidence" value="ECO:0007669"/>
    <property type="project" value="TreeGrafter"/>
</dbReference>
<proteinExistence type="predicted"/>
<evidence type="ECO:0000256" key="1">
    <source>
        <dbReference type="ARBA" id="ARBA00022824"/>
    </source>
</evidence>
<organism evidence="3 5">
    <name type="scientific">Puccinia graminis f. sp. tritici</name>
    <dbReference type="NCBI Taxonomy" id="56615"/>
    <lineage>
        <taxon>Eukaryota</taxon>
        <taxon>Fungi</taxon>
        <taxon>Dikarya</taxon>
        <taxon>Basidiomycota</taxon>
        <taxon>Pucciniomycotina</taxon>
        <taxon>Pucciniomycetes</taxon>
        <taxon>Pucciniales</taxon>
        <taxon>Pucciniaceae</taxon>
        <taxon>Puccinia</taxon>
    </lineage>
</organism>
<evidence type="ECO:0000313" key="5">
    <source>
        <dbReference type="Proteomes" id="UP000325313"/>
    </source>
</evidence>
<dbReference type="EMBL" id="VDEP01000443">
    <property type="protein sequence ID" value="KAA1079924.1"/>
    <property type="molecule type" value="Genomic_DNA"/>
</dbReference>
<keyword evidence="4" id="KW-1185">Reference proteome</keyword>
<dbReference type="InterPro" id="IPR027532">
    <property type="entry name" value="Mdm12"/>
</dbReference>
<dbReference type="PANTHER" id="PTHR28204:SF1">
    <property type="entry name" value="MITOCHONDRIAL DISTRIBUTION AND MORPHOLOGY PROTEIN 12"/>
    <property type="match status" value="1"/>
</dbReference>
<dbReference type="Proteomes" id="UP000325313">
    <property type="component" value="Unassembled WGS sequence"/>
</dbReference>
<accession>A0A5B0MUW1</accession>
<evidence type="ECO:0000313" key="2">
    <source>
        <dbReference type="EMBL" id="KAA1065505.1"/>
    </source>
</evidence>
<dbReference type="GO" id="GO:0015914">
    <property type="term" value="P:phospholipid transport"/>
    <property type="evidence" value="ECO:0007669"/>
    <property type="project" value="TreeGrafter"/>
</dbReference>
<dbReference type="GO" id="GO:0007005">
    <property type="term" value="P:mitochondrion organization"/>
    <property type="evidence" value="ECO:0007669"/>
    <property type="project" value="InterPro"/>
</dbReference>
<evidence type="ECO:0000313" key="4">
    <source>
        <dbReference type="Proteomes" id="UP000324748"/>
    </source>
</evidence>